<evidence type="ECO:0000256" key="4">
    <source>
        <dbReference type="ARBA" id="ARBA00022832"/>
    </source>
</evidence>
<dbReference type="NCBIfam" id="NF000832">
    <property type="entry name" value="PRK00070.3-2"/>
    <property type="match status" value="1"/>
</dbReference>
<evidence type="ECO:0000256" key="5">
    <source>
        <dbReference type="ARBA" id="ARBA00022842"/>
    </source>
</evidence>
<keyword evidence="5" id="KW-0460">Magnesium</keyword>
<protein>
    <submittedName>
        <fullName evidence="9">Unannotated protein</fullName>
    </submittedName>
</protein>
<dbReference type="GO" id="GO:0000287">
    <property type="term" value="F:magnesium ion binding"/>
    <property type="evidence" value="ECO:0007669"/>
    <property type="project" value="InterPro"/>
</dbReference>
<feature type="domain" description="4'-phosphopantetheinyl transferase" evidence="8">
    <location>
        <begin position="3"/>
        <end position="106"/>
    </location>
</feature>
<evidence type="ECO:0000313" key="9">
    <source>
        <dbReference type="EMBL" id="CAB4634927.1"/>
    </source>
</evidence>
<accession>A0A6J6JCT4</accession>
<dbReference type="AlphaFoldDB" id="A0A6J6JCT4"/>
<dbReference type="Pfam" id="PF01648">
    <property type="entry name" value="ACPS"/>
    <property type="match status" value="1"/>
</dbReference>
<dbReference type="GO" id="GO:0006633">
    <property type="term" value="P:fatty acid biosynthetic process"/>
    <property type="evidence" value="ECO:0007669"/>
    <property type="project" value="UniProtKB-KW"/>
</dbReference>
<keyword evidence="1" id="KW-0444">Lipid biosynthesis</keyword>
<evidence type="ECO:0000256" key="7">
    <source>
        <dbReference type="ARBA" id="ARBA00023160"/>
    </source>
</evidence>
<dbReference type="InterPro" id="IPR008278">
    <property type="entry name" value="4-PPantetheinyl_Trfase_dom"/>
</dbReference>
<dbReference type="NCBIfam" id="TIGR00556">
    <property type="entry name" value="pantethn_trn"/>
    <property type="match status" value="1"/>
</dbReference>
<evidence type="ECO:0000259" key="8">
    <source>
        <dbReference type="Pfam" id="PF01648"/>
    </source>
</evidence>
<keyword evidence="2" id="KW-0808">Transferase</keyword>
<name>A0A6J6JCT4_9ZZZZ</name>
<dbReference type="InterPro" id="IPR004568">
    <property type="entry name" value="Ppantetheine-prot_Trfase_dom"/>
</dbReference>
<dbReference type="GO" id="GO:0008897">
    <property type="term" value="F:holo-[acyl-carrier-protein] synthase activity"/>
    <property type="evidence" value="ECO:0007669"/>
    <property type="project" value="InterPro"/>
</dbReference>
<evidence type="ECO:0000256" key="2">
    <source>
        <dbReference type="ARBA" id="ARBA00022679"/>
    </source>
</evidence>
<dbReference type="NCBIfam" id="TIGR00516">
    <property type="entry name" value="acpS"/>
    <property type="match status" value="1"/>
</dbReference>
<dbReference type="HAMAP" id="MF_00101">
    <property type="entry name" value="AcpS"/>
    <property type="match status" value="1"/>
</dbReference>
<organism evidence="9">
    <name type="scientific">freshwater metagenome</name>
    <dbReference type="NCBI Taxonomy" id="449393"/>
    <lineage>
        <taxon>unclassified sequences</taxon>
        <taxon>metagenomes</taxon>
        <taxon>ecological metagenomes</taxon>
    </lineage>
</organism>
<dbReference type="SUPFAM" id="SSF56214">
    <property type="entry name" value="4'-phosphopantetheinyl transferase"/>
    <property type="match status" value="1"/>
</dbReference>
<proteinExistence type="inferred from homology"/>
<keyword evidence="7" id="KW-0275">Fatty acid biosynthesis</keyword>
<evidence type="ECO:0000256" key="1">
    <source>
        <dbReference type="ARBA" id="ARBA00022516"/>
    </source>
</evidence>
<gene>
    <name evidence="9" type="ORF">UFOPK2086_00573</name>
</gene>
<sequence length="121" mass="12838">MRGIGIDAVDIARFRDLLSRRPNLRTRLFTPEELASLAERSDDAPSLAARFAVREATMKALGVGLGAFDFHDVSVEKLPSGAPGLQVTGRAEQLAISQGVGGWHVSITHTDTVAMAVVAAL</sequence>
<evidence type="ECO:0000256" key="3">
    <source>
        <dbReference type="ARBA" id="ARBA00022723"/>
    </source>
</evidence>
<dbReference type="InterPro" id="IPR037143">
    <property type="entry name" value="4-PPantetheinyl_Trfase_dom_sf"/>
</dbReference>
<keyword evidence="6" id="KW-0443">Lipid metabolism</keyword>
<dbReference type="InterPro" id="IPR002582">
    <property type="entry name" value="ACPS"/>
</dbReference>
<evidence type="ECO:0000256" key="6">
    <source>
        <dbReference type="ARBA" id="ARBA00023098"/>
    </source>
</evidence>
<keyword evidence="4" id="KW-0276">Fatty acid metabolism</keyword>
<reference evidence="9" key="1">
    <citation type="submission" date="2020-05" db="EMBL/GenBank/DDBJ databases">
        <authorList>
            <person name="Chiriac C."/>
            <person name="Salcher M."/>
            <person name="Ghai R."/>
            <person name="Kavagutti S V."/>
        </authorList>
    </citation>
    <scope>NUCLEOTIDE SEQUENCE</scope>
</reference>
<keyword evidence="3" id="KW-0479">Metal-binding</keyword>
<dbReference type="Gene3D" id="3.90.470.20">
    <property type="entry name" value="4'-phosphopantetheinyl transferase domain"/>
    <property type="match status" value="1"/>
</dbReference>
<dbReference type="EMBL" id="CAEZVQ010000057">
    <property type="protein sequence ID" value="CAB4634927.1"/>
    <property type="molecule type" value="Genomic_DNA"/>
</dbReference>